<evidence type="ECO:0000313" key="2">
    <source>
        <dbReference type="EMBL" id="SCZ79633.1"/>
    </source>
</evidence>
<feature type="domain" description="Carrier" evidence="1">
    <location>
        <begin position="1"/>
        <end position="79"/>
    </location>
</feature>
<evidence type="ECO:0000259" key="1">
    <source>
        <dbReference type="PROSITE" id="PS50075"/>
    </source>
</evidence>
<protein>
    <submittedName>
        <fullName evidence="2">Acyl carrier protein</fullName>
    </submittedName>
</protein>
<dbReference type="SUPFAM" id="SSF47336">
    <property type="entry name" value="ACP-like"/>
    <property type="match status" value="1"/>
</dbReference>
<dbReference type="AlphaFoldDB" id="A0A1G5S047"/>
<dbReference type="Gene3D" id="1.10.1200.10">
    <property type="entry name" value="ACP-like"/>
    <property type="match status" value="1"/>
</dbReference>
<dbReference type="InterPro" id="IPR009081">
    <property type="entry name" value="PP-bd_ACP"/>
</dbReference>
<reference evidence="2 3" key="1">
    <citation type="submission" date="2016-10" db="EMBL/GenBank/DDBJ databases">
        <authorList>
            <person name="de Groot N.N."/>
        </authorList>
    </citation>
    <scope>NUCLEOTIDE SEQUENCE [LARGE SCALE GENOMIC DNA]</scope>
    <source>
        <strain evidence="2 3">DSM 10317</strain>
    </source>
</reference>
<dbReference type="PROSITE" id="PS50075">
    <property type="entry name" value="CARRIER"/>
    <property type="match status" value="1"/>
</dbReference>
<sequence>MERKELEAQIIKMVAQCYNADEATLSVDSEFGKDISGTSVMMVGLVSEIENELDAMIQLSDAAACKTIGDLVDKVEEEL</sequence>
<dbReference type="Proteomes" id="UP000199428">
    <property type="component" value="Unassembled WGS sequence"/>
</dbReference>
<organism evidence="2 3">
    <name type="scientific">Pseudobutyrivibrio xylanivorans</name>
    <dbReference type="NCBI Taxonomy" id="185007"/>
    <lineage>
        <taxon>Bacteria</taxon>
        <taxon>Bacillati</taxon>
        <taxon>Bacillota</taxon>
        <taxon>Clostridia</taxon>
        <taxon>Lachnospirales</taxon>
        <taxon>Lachnospiraceae</taxon>
        <taxon>Pseudobutyrivibrio</taxon>
    </lineage>
</organism>
<name>A0A1G5S047_PSEXY</name>
<dbReference type="RefSeq" id="WP_044935665.1">
    <property type="nucleotide sequence ID" value="NZ_FMWK01000009.1"/>
</dbReference>
<dbReference type="Pfam" id="PF00550">
    <property type="entry name" value="PP-binding"/>
    <property type="match status" value="1"/>
</dbReference>
<evidence type="ECO:0000313" key="3">
    <source>
        <dbReference type="Proteomes" id="UP000199428"/>
    </source>
</evidence>
<dbReference type="InterPro" id="IPR036736">
    <property type="entry name" value="ACP-like_sf"/>
</dbReference>
<proteinExistence type="predicted"/>
<accession>A0A1G5S047</accession>
<gene>
    <name evidence="2" type="ORF">SAMN02910350_01890</name>
</gene>
<dbReference type="EMBL" id="FMWK01000009">
    <property type="protein sequence ID" value="SCZ79633.1"/>
    <property type="molecule type" value="Genomic_DNA"/>
</dbReference>